<keyword evidence="2" id="KW-0732">Signal</keyword>
<gene>
    <name evidence="3" type="ORF">D9758_006648</name>
</gene>
<comment type="caution">
    <text evidence="3">The sequence shown here is derived from an EMBL/GenBank/DDBJ whole genome shotgun (WGS) entry which is preliminary data.</text>
</comment>
<evidence type="ECO:0000313" key="3">
    <source>
        <dbReference type="EMBL" id="KAF5365904.1"/>
    </source>
</evidence>
<protein>
    <submittedName>
        <fullName evidence="3">Uncharacterized protein</fullName>
    </submittedName>
</protein>
<dbReference type="EMBL" id="JAACJM010000025">
    <property type="protein sequence ID" value="KAF5365904.1"/>
    <property type="molecule type" value="Genomic_DNA"/>
</dbReference>
<proteinExistence type="predicted"/>
<organism evidence="3 4">
    <name type="scientific">Tetrapyrgos nigripes</name>
    <dbReference type="NCBI Taxonomy" id="182062"/>
    <lineage>
        <taxon>Eukaryota</taxon>
        <taxon>Fungi</taxon>
        <taxon>Dikarya</taxon>
        <taxon>Basidiomycota</taxon>
        <taxon>Agaricomycotina</taxon>
        <taxon>Agaricomycetes</taxon>
        <taxon>Agaricomycetidae</taxon>
        <taxon>Agaricales</taxon>
        <taxon>Marasmiineae</taxon>
        <taxon>Marasmiaceae</taxon>
        <taxon>Tetrapyrgos</taxon>
    </lineage>
</organism>
<reference evidence="3 4" key="1">
    <citation type="journal article" date="2020" name="ISME J.">
        <title>Uncovering the hidden diversity of litter-decomposition mechanisms in mushroom-forming fungi.</title>
        <authorList>
            <person name="Floudas D."/>
            <person name="Bentzer J."/>
            <person name="Ahren D."/>
            <person name="Johansson T."/>
            <person name="Persson P."/>
            <person name="Tunlid A."/>
        </authorList>
    </citation>
    <scope>NUCLEOTIDE SEQUENCE [LARGE SCALE GENOMIC DNA]</scope>
    <source>
        <strain evidence="3 4">CBS 291.85</strain>
    </source>
</reference>
<name>A0A8H5LQN3_9AGAR</name>
<dbReference type="OrthoDB" id="2834359at2759"/>
<dbReference type="Proteomes" id="UP000559256">
    <property type="component" value="Unassembled WGS sequence"/>
</dbReference>
<dbReference type="AlphaFoldDB" id="A0A8H5LQN3"/>
<keyword evidence="4" id="KW-1185">Reference proteome</keyword>
<evidence type="ECO:0000256" key="2">
    <source>
        <dbReference type="SAM" id="SignalP"/>
    </source>
</evidence>
<evidence type="ECO:0000313" key="4">
    <source>
        <dbReference type="Proteomes" id="UP000559256"/>
    </source>
</evidence>
<feature type="signal peptide" evidence="2">
    <location>
        <begin position="1"/>
        <end position="19"/>
    </location>
</feature>
<feature type="region of interest" description="Disordered" evidence="1">
    <location>
        <begin position="51"/>
        <end position="72"/>
    </location>
</feature>
<feature type="chain" id="PRO_5034181948" evidence="2">
    <location>
        <begin position="20"/>
        <end position="72"/>
    </location>
</feature>
<evidence type="ECO:0000256" key="1">
    <source>
        <dbReference type="SAM" id="MobiDB-lite"/>
    </source>
</evidence>
<sequence>MKFTGIFATILAATLAVSALPSPIMGENAKRMAAGLPPLAPVRLRRQVYDPAPSATPVKRQAGYPSAVPRAM</sequence>
<accession>A0A8H5LQN3</accession>